<dbReference type="Proteomes" id="UP001057291">
    <property type="component" value="Unassembled WGS sequence"/>
</dbReference>
<evidence type="ECO:0008006" key="3">
    <source>
        <dbReference type="Google" id="ProtNLM"/>
    </source>
</evidence>
<protein>
    <recommendedName>
        <fullName evidence="3">DUF2642 domain-containing protein</fullName>
    </recommendedName>
</protein>
<organism evidence="1 2">
    <name type="scientific">Collibacillus ludicampi</name>
    <dbReference type="NCBI Taxonomy" id="2771369"/>
    <lineage>
        <taxon>Bacteria</taxon>
        <taxon>Bacillati</taxon>
        <taxon>Bacillota</taxon>
        <taxon>Bacilli</taxon>
        <taxon>Bacillales</taxon>
        <taxon>Alicyclobacillaceae</taxon>
        <taxon>Collibacillus</taxon>
    </lineage>
</organism>
<dbReference type="RefSeq" id="WP_282199425.1">
    <property type="nucleotide sequence ID" value="NZ_BOQE01000001.1"/>
</dbReference>
<accession>A0AAV4LET9</accession>
<proteinExistence type="predicted"/>
<name>A0AAV4LET9_9BACL</name>
<keyword evidence="2" id="KW-1185">Reference proteome</keyword>
<gene>
    <name evidence="1" type="ORF">DNHGIG_18540</name>
</gene>
<evidence type="ECO:0000313" key="1">
    <source>
        <dbReference type="EMBL" id="GIM46305.1"/>
    </source>
</evidence>
<sequence>MNDLQQWIGKQMNIEISGKKRCKGILIDFGSDIVVIYDGQQFLYIPLVHIQHMELSLPTDEIIENPNHVPFDKLGESFSYRKMLDHAKGRFVEIYVTGNKSIHGYLTNLMNDYFVFYSPIYKTMYISLYHLKWLIPHSSQVLPYSLSTQSVPLNPSLASLPQIMKDLCKKLEGKLVIFDLGDHPHKTGLLNRFDPNNHLIEMVIANGETIYWNFQHLKTLSLCD</sequence>
<dbReference type="EMBL" id="BOQE01000001">
    <property type="protein sequence ID" value="GIM46305.1"/>
    <property type="molecule type" value="Genomic_DNA"/>
</dbReference>
<dbReference type="AlphaFoldDB" id="A0AAV4LET9"/>
<evidence type="ECO:0000313" key="2">
    <source>
        <dbReference type="Proteomes" id="UP001057291"/>
    </source>
</evidence>
<comment type="caution">
    <text evidence="1">The sequence shown here is derived from an EMBL/GenBank/DDBJ whole genome shotgun (WGS) entry which is preliminary data.</text>
</comment>
<reference evidence="1" key="1">
    <citation type="journal article" date="2023" name="Int. J. Syst. Evol. Microbiol.">
        <title>Collibacillus ludicampi gen. nov., sp. nov., a new soil bacterium of the family Alicyclobacillaceae.</title>
        <authorList>
            <person name="Jojima T."/>
            <person name="Ioku Y."/>
            <person name="Fukuta Y."/>
            <person name="Shirasaka N."/>
            <person name="Matsumura Y."/>
            <person name="Mori M."/>
        </authorList>
    </citation>
    <scope>NUCLEOTIDE SEQUENCE</scope>
    <source>
        <strain evidence="1">TP075</strain>
    </source>
</reference>